<evidence type="ECO:0000256" key="5">
    <source>
        <dbReference type="SAM" id="Phobius"/>
    </source>
</evidence>
<comment type="subcellular location">
    <subcellularLocation>
        <location evidence="1">Membrane</location>
        <topology evidence="1">Multi-pass membrane protein</topology>
    </subcellularLocation>
</comment>
<evidence type="ECO:0000313" key="6">
    <source>
        <dbReference type="EMBL" id="RKP29558.1"/>
    </source>
</evidence>
<organism evidence="6 7">
    <name type="scientific">Metschnikowia bicuspidata</name>
    <dbReference type="NCBI Taxonomy" id="27322"/>
    <lineage>
        <taxon>Eukaryota</taxon>
        <taxon>Fungi</taxon>
        <taxon>Dikarya</taxon>
        <taxon>Ascomycota</taxon>
        <taxon>Saccharomycotina</taxon>
        <taxon>Pichiomycetes</taxon>
        <taxon>Metschnikowiaceae</taxon>
        <taxon>Metschnikowia</taxon>
    </lineage>
</organism>
<feature type="transmembrane region" description="Helical" evidence="5">
    <location>
        <begin position="12"/>
        <end position="29"/>
    </location>
</feature>
<dbReference type="GO" id="GO:0015086">
    <property type="term" value="F:cadmium ion transmembrane transporter activity"/>
    <property type="evidence" value="ECO:0007669"/>
    <property type="project" value="TreeGrafter"/>
</dbReference>
<dbReference type="GO" id="GO:0005384">
    <property type="term" value="F:manganese ion transmembrane transporter activity"/>
    <property type="evidence" value="ECO:0007669"/>
    <property type="project" value="TreeGrafter"/>
</dbReference>
<evidence type="ECO:0000256" key="4">
    <source>
        <dbReference type="ARBA" id="ARBA00023136"/>
    </source>
</evidence>
<feature type="transmembrane region" description="Helical" evidence="5">
    <location>
        <begin position="506"/>
        <end position="530"/>
    </location>
</feature>
<dbReference type="PANTHER" id="PTHR11706">
    <property type="entry name" value="SOLUTE CARRIER PROTEIN FAMILY 11 MEMBER"/>
    <property type="match status" value="1"/>
</dbReference>
<dbReference type="AlphaFoldDB" id="A0A4P9ZAC5"/>
<evidence type="ECO:0000256" key="3">
    <source>
        <dbReference type="ARBA" id="ARBA00022989"/>
    </source>
</evidence>
<feature type="transmembrane region" description="Helical" evidence="5">
    <location>
        <begin position="89"/>
        <end position="107"/>
    </location>
</feature>
<keyword evidence="7" id="KW-1185">Reference proteome</keyword>
<dbReference type="GO" id="GO:0030026">
    <property type="term" value="P:intracellular manganese ion homeostasis"/>
    <property type="evidence" value="ECO:0007669"/>
    <property type="project" value="TreeGrafter"/>
</dbReference>
<keyword evidence="4 5" id="KW-0472">Membrane</keyword>
<evidence type="ECO:0000256" key="1">
    <source>
        <dbReference type="ARBA" id="ARBA00004141"/>
    </source>
</evidence>
<dbReference type="GO" id="GO:0000329">
    <property type="term" value="C:fungal-type vacuole membrane"/>
    <property type="evidence" value="ECO:0007669"/>
    <property type="project" value="TreeGrafter"/>
</dbReference>
<keyword evidence="3 5" id="KW-1133">Transmembrane helix</keyword>
<feature type="transmembrane region" description="Helical" evidence="5">
    <location>
        <begin position="49"/>
        <end position="68"/>
    </location>
</feature>
<gene>
    <name evidence="6" type="ORF">METBISCDRAFT_18389</name>
</gene>
<dbReference type="PRINTS" id="PR00447">
    <property type="entry name" value="NATRESASSCMP"/>
</dbReference>
<feature type="transmembrane region" description="Helical" evidence="5">
    <location>
        <begin position="204"/>
        <end position="223"/>
    </location>
</feature>
<dbReference type="EMBL" id="ML004482">
    <property type="protein sequence ID" value="RKP29558.1"/>
    <property type="molecule type" value="Genomic_DNA"/>
</dbReference>
<proteinExistence type="predicted"/>
<dbReference type="PANTHER" id="PTHR11706:SF29">
    <property type="entry name" value="IRON TRANSPORTER SMF3"/>
    <property type="match status" value="1"/>
</dbReference>
<evidence type="ECO:0000256" key="2">
    <source>
        <dbReference type="ARBA" id="ARBA00022692"/>
    </source>
</evidence>
<feature type="transmembrane region" description="Helical" evidence="5">
    <location>
        <begin position="155"/>
        <end position="175"/>
    </location>
</feature>
<dbReference type="NCBIfam" id="TIGR01197">
    <property type="entry name" value="nramp"/>
    <property type="match status" value="1"/>
</dbReference>
<dbReference type="GO" id="GO:0034755">
    <property type="term" value="P:iron ion transmembrane transport"/>
    <property type="evidence" value="ECO:0007669"/>
    <property type="project" value="TreeGrafter"/>
</dbReference>
<dbReference type="Pfam" id="PF01566">
    <property type="entry name" value="Nramp"/>
    <property type="match status" value="2"/>
</dbReference>
<dbReference type="Proteomes" id="UP000268321">
    <property type="component" value="Unassembled WGS sequence"/>
</dbReference>
<protein>
    <submittedName>
        <fullName evidence="6">Natural resistance-associated macrophage protein</fullName>
    </submittedName>
</protein>
<feature type="transmembrane region" description="Helical" evidence="5">
    <location>
        <begin position="311"/>
        <end position="335"/>
    </location>
</feature>
<name>A0A4P9ZAC5_9ASCO</name>
<feature type="transmembrane region" description="Helical" evidence="5">
    <location>
        <begin position="119"/>
        <end position="143"/>
    </location>
</feature>
<accession>A0A4P9ZAC5</accession>
<reference evidence="7" key="1">
    <citation type="journal article" date="2018" name="Nat. Microbiol.">
        <title>Leveraging single-cell genomics to expand the fungal tree of life.</title>
        <authorList>
            <person name="Ahrendt S.R."/>
            <person name="Quandt C.A."/>
            <person name="Ciobanu D."/>
            <person name="Clum A."/>
            <person name="Salamov A."/>
            <person name="Andreopoulos B."/>
            <person name="Cheng J.F."/>
            <person name="Woyke T."/>
            <person name="Pelin A."/>
            <person name="Henrissat B."/>
            <person name="Reynolds N.K."/>
            <person name="Benny G.L."/>
            <person name="Smith M.E."/>
            <person name="James T.Y."/>
            <person name="Grigoriev I.V."/>
        </authorList>
    </citation>
    <scope>NUCLEOTIDE SEQUENCE [LARGE SCALE GENOMIC DNA]</scope>
    <source>
        <strain evidence="7">Baker2002</strain>
    </source>
</reference>
<keyword evidence="2 5" id="KW-0812">Transmembrane</keyword>
<feature type="transmembrane region" description="Helical" evidence="5">
    <location>
        <begin position="432"/>
        <end position="452"/>
    </location>
</feature>
<dbReference type="NCBIfam" id="NF037982">
    <property type="entry name" value="Nramp_1"/>
    <property type="match status" value="1"/>
</dbReference>
<dbReference type="OrthoDB" id="409173at2759"/>
<feature type="transmembrane region" description="Helical" evidence="5">
    <location>
        <begin position="355"/>
        <end position="381"/>
    </location>
</feature>
<sequence length="536" mass="58568">MNKYLLRIVPAVRKYASFIGPGIMVSVAYMDPGNYSTAVSAGADYQYKLLVVCFLSNIFAVILQCLCVKLGTITGLDLAEMCRMVLPPWLNLFMYVCAELAIVATDLAEVVGTAIALEILFGIPLVLGSFITILDVLLVLLAYHKDGNMRQTHMFENLVLVLVAATCMCFVIELFKCDFTPGALGDIARGFLPMSPGVFTESRALFLSCGIVGSTVMPHSLYLGSSIVQSRLRDYDTRHGILAMGRAPAHHAYPADPDSESTSIDSHKAARIDSVPRSKFMSFSDASHLARKYKPSYAAIKHCLAYSYVELVLSLFLIAVFVNTSILIVAGSTLHGKPDAENADLLSIYNMLSRYISPAAGFVFALSMLFSGQSAGIVCTMAGQIVSEGFINWSFTPWVRRIVTRGLAIVPVVVFISILGREGVATIMNFSQVVLSFILPICSAPLIFFTAFKKYMTVYNAHAPADAPATETTTLLTRRASRSLSSDFDREVGAFGTRVISFENGLLLNVVSITTWLVITFLNIYLVYLFSKGIQF</sequence>
<feature type="transmembrane region" description="Helical" evidence="5">
    <location>
        <begin position="402"/>
        <end position="420"/>
    </location>
</feature>
<evidence type="ECO:0000313" key="7">
    <source>
        <dbReference type="Proteomes" id="UP000268321"/>
    </source>
</evidence>
<dbReference type="InterPro" id="IPR001046">
    <property type="entry name" value="NRAMP_fam"/>
</dbReference>